<keyword evidence="3" id="KW-1185">Reference proteome</keyword>
<organism evidence="2 3">
    <name type="scientific">Gossypium harknessii</name>
    <dbReference type="NCBI Taxonomy" id="34285"/>
    <lineage>
        <taxon>Eukaryota</taxon>
        <taxon>Viridiplantae</taxon>
        <taxon>Streptophyta</taxon>
        <taxon>Embryophyta</taxon>
        <taxon>Tracheophyta</taxon>
        <taxon>Spermatophyta</taxon>
        <taxon>Magnoliopsida</taxon>
        <taxon>eudicotyledons</taxon>
        <taxon>Gunneridae</taxon>
        <taxon>Pentapetalae</taxon>
        <taxon>rosids</taxon>
        <taxon>malvids</taxon>
        <taxon>Malvales</taxon>
        <taxon>Malvaceae</taxon>
        <taxon>Malvoideae</taxon>
        <taxon>Gossypium</taxon>
    </lineage>
</organism>
<sequence>MWHCLRTNHPLNLASIIFLNLLEIVRLPMSSNKTLHYGTFLSHYFVPLE</sequence>
<feature type="signal peptide" evidence="1">
    <location>
        <begin position="1"/>
        <end position="15"/>
    </location>
</feature>
<evidence type="ECO:0000256" key="1">
    <source>
        <dbReference type="SAM" id="SignalP"/>
    </source>
</evidence>
<feature type="chain" id="PRO_5029729066" evidence="1">
    <location>
        <begin position="16"/>
        <end position="49"/>
    </location>
</feature>
<dbReference type="AlphaFoldDB" id="A0A7J9GNF4"/>
<dbReference type="Proteomes" id="UP000593560">
    <property type="component" value="Unassembled WGS sequence"/>
</dbReference>
<keyword evidence="1" id="KW-0732">Signal</keyword>
<proteinExistence type="predicted"/>
<comment type="caution">
    <text evidence="2">The sequence shown here is derived from an EMBL/GenBank/DDBJ whole genome shotgun (WGS) entry which is preliminary data.</text>
</comment>
<evidence type="ECO:0000313" key="3">
    <source>
        <dbReference type="Proteomes" id="UP000593560"/>
    </source>
</evidence>
<name>A0A7J9GNF4_9ROSI</name>
<accession>A0A7J9GNF4</accession>
<protein>
    <submittedName>
        <fullName evidence="2">Uncharacterized protein</fullName>
    </submittedName>
</protein>
<dbReference type="OrthoDB" id="946349at2759"/>
<reference evidence="2 3" key="1">
    <citation type="journal article" date="2019" name="Genome Biol. Evol.">
        <title>Insights into the evolution of the New World diploid cottons (Gossypium, subgenus Houzingenia) based on genome sequencing.</title>
        <authorList>
            <person name="Grover C.E."/>
            <person name="Arick M.A. 2nd"/>
            <person name="Thrash A."/>
            <person name="Conover J.L."/>
            <person name="Sanders W.S."/>
            <person name="Peterson D.G."/>
            <person name="Frelichowski J.E."/>
            <person name="Scheffler J.A."/>
            <person name="Scheffler B.E."/>
            <person name="Wendel J.F."/>
        </authorList>
    </citation>
    <scope>NUCLEOTIDE SEQUENCE [LARGE SCALE GENOMIC DNA]</scope>
    <source>
        <strain evidence="2">0</strain>
        <tissue evidence="2">Leaf</tissue>
    </source>
</reference>
<gene>
    <name evidence="2" type="ORF">Gohar_009205</name>
</gene>
<dbReference type="EMBL" id="JABFAD010000005">
    <property type="protein sequence ID" value="MBA0798634.1"/>
    <property type="molecule type" value="Genomic_DNA"/>
</dbReference>
<evidence type="ECO:0000313" key="2">
    <source>
        <dbReference type="EMBL" id="MBA0798634.1"/>
    </source>
</evidence>